<dbReference type="RefSeq" id="WP_124222961.1">
    <property type="nucleotide sequence ID" value="NZ_RKRF01000011.1"/>
</dbReference>
<comment type="caution">
    <text evidence="3">The sequence shown here is derived from an EMBL/GenBank/DDBJ whole genome shotgun (WGS) entry which is preliminary data.</text>
</comment>
<keyword evidence="1" id="KW-0175">Coiled coil</keyword>
<keyword evidence="3" id="KW-0131">Cell cycle</keyword>
<keyword evidence="4" id="KW-1185">Reference proteome</keyword>
<dbReference type="InterPro" id="IPR039076">
    <property type="entry name" value="DivIC"/>
</dbReference>
<evidence type="ECO:0000313" key="3">
    <source>
        <dbReference type="EMBL" id="RPF51212.1"/>
    </source>
</evidence>
<dbReference type="GO" id="GO:0051301">
    <property type="term" value="P:cell division"/>
    <property type="evidence" value="ECO:0007669"/>
    <property type="project" value="UniProtKB-KW"/>
</dbReference>
<keyword evidence="2" id="KW-0812">Transmembrane</keyword>
<keyword evidence="3" id="KW-0132">Cell division</keyword>
<name>A0A3N5BV10_9BACI</name>
<proteinExistence type="predicted"/>
<accession>A0A3N5BV10</accession>
<dbReference type="PANTHER" id="PTHR40027">
    <property type="entry name" value="CELL DIVISION PROTEIN DIVIC"/>
    <property type="match status" value="1"/>
</dbReference>
<dbReference type="Pfam" id="PF04977">
    <property type="entry name" value="DivIC"/>
    <property type="match status" value="1"/>
</dbReference>
<dbReference type="OrthoDB" id="2991180at2"/>
<evidence type="ECO:0000256" key="1">
    <source>
        <dbReference type="SAM" id="Coils"/>
    </source>
</evidence>
<organism evidence="3 4">
    <name type="scientific">Aquisalibacillus elongatus</name>
    <dbReference type="NCBI Taxonomy" id="485577"/>
    <lineage>
        <taxon>Bacteria</taxon>
        <taxon>Bacillati</taxon>
        <taxon>Bacillota</taxon>
        <taxon>Bacilli</taxon>
        <taxon>Bacillales</taxon>
        <taxon>Bacillaceae</taxon>
        <taxon>Aquisalibacillus</taxon>
    </lineage>
</organism>
<protein>
    <submittedName>
        <fullName evidence="3">Cell division protein DivIC</fullName>
    </submittedName>
</protein>
<dbReference type="PANTHER" id="PTHR40027:SF1">
    <property type="entry name" value="CELL DIVISION PROTEIN DIVIC"/>
    <property type="match status" value="1"/>
</dbReference>
<evidence type="ECO:0000313" key="4">
    <source>
        <dbReference type="Proteomes" id="UP000276443"/>
    </source>
</evidence>
<gene>
    <name evidence="3" type="ORF">EDC24_2482</name>
</gene>
<dbReference type="AlphaFoldDB" id="A0A3N5BV10"/>
<reference evidence="3 4" key="1">
    <citation type="submission" date="2018-11" db="EMBL/GenBank/DDBJ databases">
        <title>Genomic Encyclopedia of Type Strains, Phase IV (KMG-IV): sequencing the most valuable type-strain genomes for metagenomic binning, comparative biology and taxonomic classification.</title>
        <authorList>
            <person name="Goeker M."/>
        </authorList>
    </citation>
    <scope>NUCLEOTIDE SEQUENCE [LARGE SCALE GENOMIC DNA]</scope>
    <source>
        <strain evidence="3 4">DSM 18090</strain>
    </source>
</reference>
<evidence type="ECO:0000256" key="2">
    <source>
        <dbReference type="SAM" id="Phobius"/>
    </source>
</evidence>
<keyword evidence="2" id="KW-1133">Transmembrane helix</keyword>
<sequence>MARPTRSKRNVTKIESQYVQEKEQQLATKSKEKKRLFRRLIAFGVLFSLVMGFLLVNHINQRAQMEEKQEEYHERVATLEEYKEENQDLQREVELLSDVEYILQIARKDYFFSKDGEIIFKLPDEDPSY</sequence>
<keyword evidence="2" id="KW-0472">Membrane</keyword>
<feature type="transmembrane region" description="Helical" evidence="2">
    <location>
        <begin position="36"/>
        <end position="56"/>
    </location>
</feature>
<dbReference type="InterPro" id="IPR007060">
    <property type="entry name" value="FtsL/DivIC"/>
</dbReference>
<dbReference type="EMBL" id="RKRF01000011">
    <property type="protein sequence ID" value="RPF51212.1"/>
    <property type="molecule type" value="Genomic_DNA"/>
</dbReference>
<dbReference type="Proteomes" id="UP000276443">
    <property type="component" value="Unassembled WGS sequence"/>
</dbReference>
<feature type="coiled-coil region" evidence="1">
    <location>
        <begin position="19"/>
        <end position="99"/>
    </location>
</feature>